<feature type="region of interest" description="Disordered" evidence="1">
    <location>
        <begin position="70"/>
        <end position="107"/>
    </location>
</feature>
<accession>A0AAV0U3B1</accession>
<name>A0AAV0U3B1_HYABA</name>
<reference evidence="3" key="1">
    <citation type="submission" date="2022-12" db="EMBL/GenBank/DDBJ databases">
        <authorList>
            <person name="Webb A."/>
        </authorList>
    </citation>
    <scope>NUCLEOTIDE SEQUENCE</scope>
    <source>
        <strain evidence="3">Hp1</strain>
    </source>
</reference>
<dbReference type="AlphaFoldDB" id="A0AAV0U3B1"/>
<feature type="chain" id="PRO_5043370506" description="RxLR effector protein" evidence="2">
    <location>
        <begin position="19"/>
        <end position="128"/>
    </location>
</feature>
<proteinExistence type="predicted"/>
<dbReference type="Proteomes" id="UP001162031">
    <property type="component" value="Unassembled WGS sequence"/>
</dbReference>
<evidence type="ECO:0000313" key="4">
    <source>
        <dbReference type="Proteomes" id="UP001162031"/>
    </source>
</evidence>
<organism evidence="3 4">
    <name type="scientific">Hyaloperonospora brassicae</name>
    <name type="common">Brassica downy mildew</name>
    <name type="synonym">Peronospora brassicae</name>
    <dbReference type="NCBI Taxonomy" id="162125"/>
    <lineage>
        <taxon>Eukaryota</taxon>
        <taxon>Sar</taxon>
        <taxon>Stramenopiles</taxon>
        <taxon>Oomycota</taxon>
        <taxon>Peronosporomycetes</taxon>
        <taxon>Peronosporales</taxon>
        <taxon>Peronosporaceae</taxon>
        <taxon>Hyaloperonospora</taxon>
    </lineage>
</organism>
<comment type="caution">
    <text evidence="3">The sequence shown here is derived from an EMBL/GenBank/DDBJ whole genome shotgun (WGS) entry which is preliminary data.</text>
</comment>
<protein>
    <recommendedName>
        <fullName evidence="5">RxLR effector protein</fullName>
    </recommendedName>
</protein>
<keyword evidence="2" id="KW-0732">Signal</keyword>
<evidence type="ECO:0000256" key="2">
    <source>
        <dbReference type="SAM" id="SignalP"/>
    </source>
</evidence>
<gene>
    <name evidence="3" type="ORF">HBR001_LOCUS5163</name>
</gene>
<dbReference type="EMBL" id="CANTFL010001099">
    <property type="protein sequence ID" value="CAI5731362.1"/>
    <property type="molecule type" value="Genomic_DNA"/>
</dbReference>
<keyword evidence="4" id="KW-1185">Reference proteome</keyword>
<feature type="compositionally biased region" description="Acidic residues" evidence="1">
    <location>
        <begin position="83"/>
        <end position="105"/>
    </location>
</feature>
<evidence type="ECO:0008006" key="5">
    <source>
        <dbReference type="Google" id="ProtNLM"/>
    </source>
</evidence>
<sequence>MKILYFGVAAFLFATVHSETVDRNEVSSDATTGDNEFVVAKKRVVSRGVVVAPRRRGRLYRALRGDEVESEDMKDALEQGYGDGDDDDDGDGDDDDDDDDGDGDEIVVARKRVVSGGVVAAPRRWPRL</sequence>
<evidence type="ECO:0000256" key="1">
    <source>
        <dbReference type="SAM" id="MobiDB-lite"/>
    </source>
</evidence>
<feature type="signal peptide" evidence="2">
    <location>
        <begin position="1"/>
        <end position="18"/>
    </location>
</feature>
<evidence type="ECO:0000313" key="3">
    <source>
        <dbReference type="EMBL" id="CAI5731362.1"/>
    </source>
</evidence>